<accession>A0A972VWV6</accession>
<dbReference type="EMBL" id="JABMOJ010000255">
    <property type="protein sequence ID" value="NQV65066.1"/>
    <property type="molecule type" value="Genomic_DNA"/>
</dbReference>
<proteinExistence type="predicted"/>
<dbReference type="InterPro" id="IPR014917">
    <property type="entry name" value="DUF1800"/>
</dbReference>
<sequence>MKRFIIASLTIALLSACGGGSSSGSAPTVVPSPAPPSTPAPDPNPERITTAAGVRFLRQATFGPTQANLTRLQQLGYSAWIDEQLRRSPSLQLTYMDTLPTPDDIYVAQSNRMEAWLQNAITANDQLRQRVAFALSEIMVVSESSMLINFANGMAHYYDLLSRSAFGNYRDLLEGVTLHPTMGIYLSVLGNEKPNAALNIRPDENYARESMQLFSIGLVELSLDGSQRLDAFGLPIPTYNQQVIEGFAHVYTGWTFAESIDFHTPSYRFRQPMQAFPAFHDTDVKTLFPDVVLPANQSAKEDLDGALDAIFEHPNVGPFISLRLIQRLVSANPSSAYIERVATVFNSDSMGVRGNLGAVVKAILLDPEARSDIPTATSGKLVEPILRLTGLWRAYGARSQDQRYVFPRPEKHFAQAPLRSPSVFNFFSPDYSPSGEIGDLGLVSPELQIANETTVVTTNNFLATAIFLWNSEIQDLAPSTIYIDIQSDLAFASDAEDLVDRVAERLLGGVISSAARDQAITMVNAIAENESAFRVSEAIHAIATSLDYAILQ</sequence>
<dbReference type="PANTHER" id="PTHR43737:SF1">
    <property type="entry name" value="DUF1501 DOMAIN-CONTAINING PROTEIN"/>
    <property type="match status" value="1"/>
</dbReference>
<dbReference type="AlphaFoldDB" id="A0A972VWV6"/>
<dbReference type="PROSITE" id="PS51257">
    <property type="entry name" value="PROKAR_LIPOPROTEIN"/>
    <property type="match status" value="1"/>
</dbReference>
<organism evidence="3 4">
    <name type="scientific">SAR86 cluster bacterium</name>
    <dbReference type="NCBI Taxonomy" id="2030880"/>
    <lineage>
        <taxon>Bacteria</taxon>
        <taxon>Pseudomonadati</taxon>
        <taxon>Pseudomonadota</taxon>
        <taxon>Gammaproteobacteria</taxon>
        <taxon>SAR86 cluster</taxon>
    </lineage>
</organism>
<evidence type="ECO:0000256" key="2">
    <source>
        <dbReference type="SAM" id="SignalP"/>
    </source>
</evidence>
<keyword evidence="2" id="KW-0732">Signal</keyword>
<feature type="chain" id="PRO_5037654930" evidence="2">
    <location>
        <begin position="27"/>
        <end position="552"/>
    </location>
</feature>
<name>A0A972VWV6_9GAMM</name>
<dbReference type="Proteomes" id="UP000754644">
    <property type="component" value="Unassembled WGS sequence"/>
</dbReference>
<comment type="caution">
    <text evidence="3">The sequence shown here is derived from an EMBL/GenBank/DDBJ whole genome shotgun (WGS) entry which is preliminary data.</text>
</comment>
<feature type="compositionally biased region" description="Pro residues" evidence="1">
    <location>
        <begin position="30"/>
        <end position="43"/>
    </location>
</feature>
<feature type="signal peptide" evidence="2">
    <location>
        <begin position="1"/>
        <end position="26"/>
    </location>
</feature>
<gene>
    <name evidence="3" type="ORF">HQ497_06865</name>
</gene>
<evidence type="ECO:0000313" key="3">
    <source>
        <dbReference type="EMBL" id="NQV65066.1"/>
    </source>
</evidence>
<protein>
    <submittedName>
        <fullName evidence="3">DUF1800 domain-containing protein</fullName>
    </submittedName>
</protein>
<dbReference type="PANTHER" id="PTHR43737">
    <property type="entry name" value="BLL7424 PROTEIN"/>
    <property type="match status" value="1"/>
</dbReference>
<reference evidence="3" key="1">
    <citation type="submission" date="2020-05" db="EMBL/GenBank/DDBJ databases">
        <title>Sulfur intermediates as new biogeochemical hubs in an aquatic model microbial ecosystem.</title>
        <authorList>
            <person name="Vigneron A."/>
        </authorList>
    </citation>
    <scope>NUCLEOTIDE SEQUENCE</scope>
    <source>
        <strain evidence="3">Bin.250</strain>
    </source>
</reference>
<evidence type="ECO:0000313" key="4">
    <source>
        <dbReference type="Proteomes" id="UP000754644"/>
    </source>
</evidence>
<feature type="region of interest" description="Disordered" evidence="1">
    <location>
        <begin position="22"/>
        <end position="44"/>
    </location>
</feature>
<evidence type="ECO:0000256" key="1">
    <source>
        <dbReference type="SAM" id="MobiDB-lite"/>
    </source>
</evidence>
<dbReference type="Pfam" id="PF08811">
    <property type="entry name" value="DUF1800"/>
    <property type="match status" value="1"/>
</dbReference>